<feature type="non-terminal residue" evidence="2">
    <location>
        <position position="44"/>
    </location>
</feature>
<evidence type="ECO:0000313" key="3">
    <source>
        <dbReference type="Proteomes" id="UP000054560"/>
    </source>
</evidence>
<comment type="similarity">
    <text evidence="1">Belongs to the PhyH family.</text>
</comment>
<dbReference type="GeneID" id="25916891"/>
<evidence type="ECO:0008006" key="4">
    <source>
        <dbReference type="Google" id="ProtNLM"/>
    </source>
</evidence>
<keyword evidence="3" id="KW-1185">Reference proteome</keyword>
<gene>
    <name evidence="2" type="ORF">SARC_16387</name>
</gene>
<dbReference type="InterPro" id="IPR047128">
    <property type="entry name" value="PhyH"/>
</dbReference>
<dbReference type="Pfam" id="PF05721">
    <property type="entry name" value="PhyH"/>
    <property type="match status" value="1"/>
</dbReference>
<dbReference type="GO" id="GO:0048244">
    <property type="term" value="F:phytanoyl-CoA dioxygenase activity"/>
    <property type="evidence" value="ECO:0007669"/>
    <property type="project" value="InterPro"/>
</dbReference>
<dbReference type="InterPro" id="IPR008775">
    <property type="entry name" value="Phytyl_CoA_dOase-like"/>
</dbReference>
<dbReference type="EMBL" id="KQ249559">
    <property type="protein sequence ID" value="KNC71081.1"/>
    <property type="molecule type" value="Genomic_DNA"/>
</dbReference>
<sequence>MEPGDTVFFHPLLIHGSGFNKSTKARRAISTHYGGADCHYIDHK</sequence>
<dbReference type="STRING" id="667725.A0A0L0F3A1"/>
<dbReference type="PANTHER" id="PTHR21308">
    <property type="entry name" value="PHYTANOYL-COA ALPHA-HYDROXYLASE"/>
    <property type="match status" value="1"/>
</dbReference>
<reference evidence="2 3" key="1">
    <citation type="submission" date="2011-02" db="EMBL/GenBank/DDBJ databases">
        <title>The Genome Sequence of Sphaeroforma arctica JP610.</title>
        <authorList>
            <consortium name="The Broad Institute Genome Sequencing Platform"/>
            <person name="Russ C."/>
            <person name="Cuomo C."/>
            <person name="Young S.K."/>
            <person name="Zeng Q."/>
            <person name="Gargeya S."/>
            <person name="Alvarado L."/>
            <person name="Berlin A."/>
            <person name="Chapman S.B."/>
            <person name="Chen Z."/>
            <person name="Freedman E."/>
            <person name="Gellesch M."/>
            <person name="Goldberg J."/>
            <person name="Griggs A."/>
            <person name="Gujja S."/>
            <person name="Heilman E."/>
            <person name="Heiman D."/>
            <person name="Howarth C."/>
            <person name="Mehta T."/>
            <person name="Neiman D."/>
            <person name="Pearson M."/>
            <person name="Roberts A."/>
            <person name="Saif S."/>
            <person name="Shea T."/>
            <person name="Shenoy N."/>
            <person name="Sisk P."/>
            <person name="Stolte C."/>
            <person name="Sykes S."/>
            <person name="White J."/>
            <person name="Yandava C."/>
            <person name="Burger G."/>
            <person name="Gray M.W."/>
            <person name="Holland P.W.H."/>
            <person name="King N."/>
            <person name="Lang F.B.F."/>
            <person name="Roger A.J."/>
            <person name="Ruiz-Trillo I."/>
            <person name="Haas B."/>
            <person name="Nusbaum C."/>
            <person name="Birren B."/>
        </authorList>
    </citation>
    <scope>NUCLEOTIDE SEQUENCE [LARGE SCALE GENOMIC DNA]</scope>
    <source>
        <strain evidence="2 3">JP610</strain>
    </source>
</reference>
<evidence type="ECO:0000256" key="1">
    <source>
        <dbReference type="ARBA" id="ARBA00005830"/>
    </source>
</evidence>
<dbReference type="SUPFAM" id="SSF51197">
    <property type="entry name" value="Clavaminate synthase-like"/>
    <property type="match status" value="1"/>
</dbReference>
<name>A0A0L0F3A1_9EUKA</name>
<dbReference type="RefSeq" id="XP_014144983.1">
    <property type="nucleotide sequence ID" value="XM_014289508.1"/>
</dbReference>
<dbReference type="GO" id="GO:0001561">
    <property type="term" value="P:fatty acid alpha-oxidation"/>
    <property type="evidence" value="ECO:0007669"/>
    <property type="project" value="InterPro"/>
</dbReference>
<proteinExistence type="inferred from homology"/>
<evidence type="ECO:0000313" key="2">
    <source>
        <dbReference type="EMBL" id="KNC71081.1"/>
    </source>
</evidence>
<dbReference type="OrthoDB" id="6748716at2759"/>
<dbReference type="eggNOG" id="KOG3290">
    <property type="taxonomic scope" value="Eukaryota"/>
</dbReference>
<organism evidence="2 3">
    <name type="scientific">Sphaeroforma arctica JP610</name>
    <dbReference type="NCBI Taxonomy" id="667725"/>
    <lineage>
        <taxon>Eukaryota</taxon>
        <taxon>Ichthyosporea</taxon>
        <taxon>Ichthyophonida</taxon>
        <taxon>Sphaeroforma</taxon>
    </lineage>
</organism>
<dbReference type="Proteomes" id="UP000054560">
    <property type="component" value="Unassembled WGS sequence"/>
</dbReference>
<protein>
    <recommendedName>
        <fullName evidence="4">Phytanoyl-CoA dioxygenase</fullName>
    </recommendedName>
</protein>
<dbReference type="Gene3D" id="2.60.120.620">
    <property type="entry name" value="q2cbj1_9rhob like domain"/>
    <property type="match status" value="1"/>
</dbReference>
<dbReference type="PANTHER" id="PTHR21308:SF1">
    <property type="entry name" value="PHYTANOYL-COA DIOXYGENASE, PEROXISOMAL"/>
    <property type="match status" value="1"/>
</dbReference>
<accession>A0A0L0F3A1</accession>
<dbReference type="AlphaFoldDB" id="A0A0L0F3A1"/>